<name>A0A370GCX3_9BACI</name>
<dbReference type="Gene3D" id="3.40.630.30">
    <property type="match status" value="1"/>
</dbReference>
<dbReference type="AlphaFoldDB" id="A0A370GCX3"/>
<reference evidence="1 2" key="1">
    <citation type="submission" date="2018-07" db="EMBL/GenBank/DDBJ databases">
        <title>Genomic Encyclopedia of Type Strains, Phase IV (KMG-IV): sequencing the most valuable type-strain genomes for metagenomic binning, comparative biology and taxonomic classification.</title>
        <authorList>
            <person name="Goeker M."/>
        </authorList>
    </citation>
    <scope>NUCLEOTIDE SEQUENCE [LARGE SCALE GENOMIC DNA]</scope>
    <source>
        <strain evidence="1 2">DSM 25281</strain>
    </source>
</reference>
<evidence type="ECO:0008006" key="3">
    <source>
        <dbReference type="Google" id="ProtNLM"/>
    </source>
</evidence>
<proteinExistence type="predicted"/>
<dbReference type="InterPro" id="IPR016181">
    <property type="entry name" value="Acyl_CoA_acyltransferase"/>
</dbReference>
<dbReference type="Proteomes" id="UP000255326">
    <property type="component" value="Unassembled WGS sequence"/>
</dbReference>
<dbReference type="OrthoDB" id="2609450at2"/>
<sequence length="158" mass="19143">MEHIIWHFPKPLHEKRKLSELEEQKLFYRLAQDFTSMLDREVIINNHIPIDFNKRVTYIYYKSVGFQLTIALKRDWELNHHECDQANLKICFFMVEPKNIGIGSRIIKHFIKEVATTNFQYITLDTRDEDGRRFWKRLGFSPKGDLKDQIDWYLKLPK</sequence>
<evidence type="ECO:0000313" key="2">
    <source>
        <dbReference type="Proteomes" id="UP000255326"/>
    </source>
</evidence>
<gene>
    <name evidence="1" type="ORF">DFR59_11162</name>
</gene>
<accession>A0A370GCX3</accession>
<evidence type="ECO:0000313" key="1">
    <source>
        <dbReference type="EMBL" id="RDI40919.1"/>
    </source>
</evidence>
<dbReference type="EMBL" id="QQAY01000011">
    <property type="protein sequence ID" value="RDI40919.1"/>
    <property type="molecule type" value="Genomic_DNA"/>
</dbReference>
<dbReference type="SUPFAM" id="SSF55729">
    <property type="entry name" value="Acyl-CoA N-acyltransferases (Nat)"/>
    <property type="match status" value="1"/>
</dbReference>
<dbReference type="RefSeq" id="WP_114746442.1">
    <property type="nucleotide sequence ID" value="NZ_QQAY01000011.1"/>
</dbReference>
<protein>
    <recommendedName>
        <fullName evidence="3">Acetyltransferase (GNAT) family protein</fullName>
    </recommendedName>
</protein>
<keyword evidence="2" id="KW-1185">Reference proteome</keyword>
<comment type="caution">
    <text evidence="1">The sequence shown here is derived from an EMBL/GenBank/DDBJ whole genome shotgun (WGS) entry which is preliminary data.</text>
</comment>
<organism evidence="1 2">
    <name type="scientific">Falsibacillus pallidus</name>
    <dbReference type="NCBI Taxonomy" id="493781"/>
    <lineage>
        <taxon>Bacteria</taxon>
        <taxon>Bacillati</taxon>
        <taxon>Bacillota</taxon>
        <taxon>Bacilli</taxon>
        <taxon>Bacillales</taxon>
        <taxon>Bacillaceae</taxon>
        <taxon>Falsibacillus</taxon>
    </lineage>
</organism>